<dbReference type="HOGENOM" id="CLU_2128432_0_0_10"/>
<sequence>MKKAISFLSLLLMAIIAFAEPHFVSLSNKGGKTTVIFTLTSDDKDSNNGLGIENIMLECDNGKTYKAKHVDAQFGDTTTVIVKFKKLSKLENSRLKFCINGEDKYIDIPTDMN</sequence>
<dbReference type="GeneID" id="79860909"/>
<evidence type="ECO:0000259" key="2">
    <source>
        <dbReference type="Pfam" id="PF26538"/>
    </source>
</evidence>
<feature type="signal peptide" evidence="1">
    <location>
        <begin position="1"/>
        <end position="19"/>
    </location>
</feature>
<gene>
    <name evidence="3" type="ORF">BACCOP_02014</name>
</gene>
<evidence type="ECO:0000313" key="4">
    <source>
        <dbReference type="Proteomes" id="UP000003146"/>
    </source>
</evidence>
<accession>B3JJE4</accession>
<reference evidence="3 4" key="2">
    <citation type="submission" date="2008-04" db="EMBL/GenBank/DDBJ databases">
        <authorList>
            <person name="Fulton L."/>
            <person name="Clifton S."/>
            <person name="Fulton B."/>
            <person name="Xu J."/>
            <person name="Minx P."/>
            <person name="Pepin K.H."/>
            <person name="Johnson M."/>
            <person name="Thiruvilangam P."/>
            <person name="Bhonagiri V."/>
            <person name="Nash W.E."/>
            <person name="Mardis E.R."/>
            <person name="Wilson R.K."/>
        </authorList>
    </citation>
    <scope>NUCLEOTIDE SEQUENCE [LARGE SCALE GENOMIC DNA]</scope>
    <source>
        <strain evidence="3 4">DSM 17136</strain>
    </source>
</reference>
<name>B3JJE4_9BACT</name>
<evidence type="ECO:0000256" key="1">
    <source>
        <dbReference type="SAM" id="SignalP"/>
    </source>
</evidence>
<reference evidence="3 4" key="1">
    <citation type="submission" date="2008-04" db="EMBL/GenBank/DDBJ databases">
        <title>Draft genome sequence of Bacteroides coprocola (DSM 17136).</title>
        <authorList>
            <person name="Sudarsanam P."/>
            <person name="Ley R."/>
            <person name="Guruge J."/>
            <person name="Turnbaugh P.J."/>
            <person name="Mahowald M."/>
            <person name="Liep D."/>
            <person name="Gordon J."/>
        </authorList>
    </citation>
    <scope>NUCLEOTIDE SEQUENCE [LARGE SCALE GENOMIC DNA]</scope>
    <source>
        <strain evidence="3 4">DSM 17136</strain>
    </source>
</reference>
<keyword evidence="1" id="KW-0732">Signal</keyword>
<dbReference type="eggNOG" id="ENOG5030NCQ">
    <property type="taxonomic scope" value="Bacteria"/>
</dbReference>
<dbReference type="InterPro" id="IPR058490">
    <property type="entry name" value="DUF8177"/>
</dbReference>
<dbReference type="OrthoDB" id="9977097at2"/>
<dbReference type="EMBL" id="ABIY02000086">
    <property type="protein sequence ID" value="EDV00873.1"/>
    <property type="molecule type" value="Genomic_DNA"/>
</dbReference>
<proteinExistence type="predicted"/>
<organism evidence="3 4">
    <name type="scientific">Phocaeicola coprocola DSM 17136</name>
    <dbReference type="NCBI Taxonomy" id="470145"/>
    <lineage>
        <taxon>Bacteria</taxon>
        <taxon>Pseudomonadati</taxon>
        <taxon>Bacteroidota</taxon>
        <taxon>Bacteroidia</taxon>
        <taxon>Bacteroidales</taxon>
        <taxon>Bacteroidaceae</taxon>
        <taxon>Phocaeicola</taxon>
    </lineage>
</organism>
<dbReference type="STRING" id="470145.BACCOP_02014"/>
<dbReference type="Proteomes" id="UP000003146">
    <property type="component" value="Unassembled WGS sequence"/>
</dbReference>
<feature type="chain" id="PRO_5002788520" description="DUF8177 domain-containing protein" evidence="1">
    <location>
        <begin position="20"/>
        <end position="113"/>
    </location>
</feature>
<feature type="domain" description="DUF8177" evidence="2">
    <location>
        <begin position="23"/>
        <end position="108"/>
    </location>
</feature>
<comment type="caution">
    <text evidence="3">The sequence shown here is derived from an EMBL/GenBank/DDBJ whole genome shotgun (WGS) entry which is preliminary data.</text>
</comment>
<evidence type="ECO:0000313" key="3">
    <source>
        <dbReference type="EMBL" id="EDV00873.1"/>
    </source>
</evidence>
<dbReference type="Pfam" id="PF26538">
    <property type="entry name" value="DUF8177"/>
    <property type="match status" value="1"/>
</dbReference>
<dbReference type="AlphaFoldDB" id="B3JJE4"/>
<protein>
    <recommendedName>
        <fullName evidence="2">DUF8177 domain-containing protein</fullName>
    </recommendedName>
</protein>
<dbReference type="RefSeq" id="WP_007569617.1">
    <property type="nucleotide sequence ID" value="NZ_DS981490.1"/>
</dbReference>